<reference evidence="1 2" key="1">
    <citation type="submission" date="2020-08" db="EMBL/GenBank/DDBJ databases">
        <title>The genome sequence of Novosphingobium flavum 4Y4.</title>
        <authorList>
            <person name="Liu Y."/>
        </authorList>
    </citation>
    <scope>NUCLEOTIDE SEQUENCE [LARGE SCALE GENOMIC DNA]</scope>
    <source>
        <strain evidence="1 2">4Y4</strain>
    </source>
</reference>
<dbReference type="EMBL" id="JACLAU010000048">
    <property type="protein sequence ID" value="MBC2653458.1"/>
    <property type="molecule type" value="Genomic_DNA"/>
</dbReference>
<dbReference type="SUPFAM" id="SSF56747">
    <property type="entry name" value="Prim-pol domain"/>
    <property type="match status" value="1"/>
</dbReference>
<dbReference type="AlphaFoldDB" id="A0A7X1FAK3"/>
<sequence length="233" mass="26358">MSWPVRSMRQREALSETWRIFPTNPQAPIHLRAIWPKGVPGERLTKNITFNARDYPTVADRQAAFEGKALQLNALGYNIYLCLNSVDPSFPGDERNGLAVKDEHIRCRRYLLIDIDRTETNEPISDDEVDDVLAVVDRVETDLRAMYGYEPLTVFSGNGGHIYIPLENIPNTPESKALCQSILRALAEKYDTPTVKIDTSVYNAGRITKVPGTVARKGLETEERPYRMAHVVE</sequence>
<protein>
    <recommendedName>
        <fullName evidence="3">DNA primase</fullName>
    </recommendedName>
</protein>
<name>A0A7X1FAK3_9SPHN</name>
<proteinExistence type="predicted"/>
<dbReference type="RefSeq" id="WP_214647885.1">
    <property type="nucleotide sequence ID" value="NZ_JACLAU010000048.1"/>
</dbReference>
<dbReference type="Proteomes" id="UP000520156">
    <property type="component" value="Unassembled WGS sequence"/>
</dbReference>
<keyword evidence="2" id="KW-1185">Reference proteome</keyword>
<accession>A0A7X1FAK3</accession>
<gene>
    <name evidence="1" type="ORF">H7F49_17370</name>
</gene>
<evidence type="ECO:0008006" key="3">
    <source>
        <dbReference type="Google" id="ProtNLM"/>
    </source>
</evidence>
<dbReference type="CDD" id="cd00525">
    <property type="entry name" value="AE_Prim_S_like"/>
    <property type="match status" value="1"/>
</dbReference>
<comment type="caution">
    <text evidence="1">The sequence shown here is derived from an EMBL/GenBank/DDBJ whole genome shotgun (WGS) entry which is preliminary data.</text>
</comment>
<evidence type="ECO:0000313" key="1">
    <source>
        <dbReference type="EMBL" id="MBC2653458.1"/>
    </source>
</evidence>
<evidence type="ECO:0000313" key="2">
    <source>
        <dbReference type="Proteomes" id="UP000520156"/>
    </source>
</evidence>
<organism evidence="1 2">
    <name type="scientific">Novosphingobium aerophilum</name>
    <dbReference type="NCBI Taxonomy" id="2839843"/>
    <lineage>
        <taxon>Bacteria</taxon>
        <taxon>Pseudomonadati</taxon>
        <taxon>Pseudomonadota</taxon>
        <taxon>Alphaproteobacteria</taxon>
        <taxon>Sphingomonadales</taxon>
        <taxon>Sphingomonadaceae</taxon>
        <taxon>Novosphingobium</taxon>
    </lineage>
</organism>